<gene>
    <name evidence="5" type="ORF">QN062_03015</name>
    <name evidence="4" type="ORF">QN216_07020</name>
    <name evidence="3" type="ORF">QN217_03430</name>
</gene>
<feature type="compositionally biased region" description="Polar residues" evidence="1">
    <location>
        <begin position="1"/>
        <end position="13"/>
    </location>
</feature>
<evidence type="ECO:0000313" key="4">
    <source>
        <dbReference type="EMBL" id="XDS48092.1"/>
    </source>
</evidence>
<evidence type="ECO:0000313" key="3">
    <source>
        <dbReference type="EMBL" id="XDS47200.1"/>
    </source>
</evidence>
<keyword evidence="2" id="KW-1133">Transmembrane helix</keyword>
<organism evidence="5">
    <name type="scientific">Bifidobacterium fermentum</name>
    <dbReference type="NCBI Taxonomy" id="3059035"/>
    <lineage>
        <taxon>Bacteria</taxon>
        <taxon>Bacillati</taxon>
        <taxon>Actinomycetota</taxon>
        <taxon>Actinomycetes</taxon>
        <taxon>Bifidobacteriales</taxon>
        <taxon>Bifidobacteriaceae</taxon>
        <taxon>Bifidobacterium</taxon>
    </lineage>
</organism>
<dbReference type="EMBL" id="CP129675">
    <property type="protein sequence ID" value="XDS47200.1"/>
    <property type="molecule type" value="Genomic_DNA"/>
</dbReference>
<proteinExistence type="predicted"/>
<feature type="region of interest" description="Disordered" evidence="1">
    <location>
        <begin position="1"/>
        <end position="21"/>
    </location>
</feature>
<name>A0AB39URB4_9BIFI</name>
<keyword evidence="2" id="KW-0812">Transmembrane</keyword>
<dbReference type="Pfam" id="PF20070">
    <property type="entry name" value="DUF6466"/>
    <property type="match status" value="1"/>
</dbReference>
<evidence type="ECO:0000313" key="5">
    <source>
        <dbReference type="EMBL" id="XDS51169.1"/>
    </source>
</evidence>
<accession>A0AB39URB4</accession>
<dbReference type="AlphaFoldDB" id="A0AB39URB4"/>
<feature type="compositionally biased region" description="Low complexity" evidence="1">
    <location>
        <begin position="134"/>
        <end position="156"/>
    </location>
</feature>
<dbReference type="RefSeq" id="WP_369342132.1">
    <property type="nucleotide sequence ID" value="NZ_CP129675.1"/>
</dbReference>
<evidence type="ECO:0000256" key="2">
    <source>
        <dbReference type="SAM" id="Phobius"/>
    </source>
</evidence>
<feature type="transmembrane region" description="Helical" evidence="2">
    <location>
        <begin position="29"/>
        <end position="51"/>
    </location>
</feature>
<dbReference type="EMBL" id="CP129683">
    <property type="protein sequence ID" value="XDS51169.1"/>
    <property type="molecule type" value="Genomic_DNA"/>
</dbReference>
<protein>
    <submittedName>
        <fullName evidence="5">DUF6466 family protein</fullName>
    </submittedName>
</protein>
<dbReference type="KEGG" id="bfk:QN062_03015"/>
<feature type="compositionally biased region" description="Low complexity" evidence="1">
    <location>
        <begin position="182"/>
        <end position="206"/>
    </location>
</feature>
<sequence>MSTKSTRNATSDQALDASETAKPRHRASLGVRIVLIVAATIVFLGLALTLVNIRAAGTYNQATQSLQSNIKAASKDDADLNELKAAQQQTDAQFSDAEAFSHALLPGVSYAVKSNAATSRKLTAMIDAALKAQNGSSGSTSSSNASGASSSSASSTPESSLNAEQRKKVAELLKQNQTLQQSNSSSSASTSSGTPSSSSSSTTKAW</sequence>
<evidence type="ECO:0000256" key="1">
    <source>
        <dbReference type="SAM" id="MobiDB-lite"/>
    </source>
</evidence>
<keyword evidence="2" id="KW-0472">Membrane</keyword>
<feature type="region of interest" description="Disordered" evidence="1">
    <location>
        <begin position="133"/>
        <end position="206"/>
    </location>
</feature>
<reference evidence="5" key="1">
    <citation type="submission" date="2023-07" db="EMBL/GenBank/DDBJ databases">
        <title>Bifidobacterium aquikefiriaerophilum sp. nov. and Bifidobacterium eccum sp. nov., isolated from water kefir.</title>
        <authorList>
            <person name="Breselge S."/>
            <person name="Bellassi P."/>
            <person name="Barcenilla C."/>
            <person name="Alvarez-Ordonez A."/>
            <person name="Morelli L."/>
            <person name="Cotter P.D."/>
        </authorList>
    </citation>
    <scope>NUCLEOTIDE SEQUENCE</scope>
    <source>
        <strain evidence="5">WK012_4_13</strain>
        <strain evidence="4">WK013_4_14</strain>
        <strain evidence="3">WK048_4_13</strain>
    </source>
</reference>
<dbReference type="EMBL" id="CP129682">
    <property type="protein sequence ID" value="XDS48092.1"/>
    <property type="molecule type" value="Genomic_DNA"/>
</dbReference>
<dbReference type="InterPro" id="IPR046314">
    <property type="entry name" value="DUF6466"/>
</dbReference>